<dbReference type="Proteomes" id="UP000616608">
    <property type="component" value="Unassembled WGS sequence"/>
</dbReference>
<evidence type="ECO:0000313" key="9">
    <source>
        <dbReference type="EMBL" id="GGG23127.1"/>
    </source>
</evidence>
<comment type="caution">
    <text evidence="9">The sequence shown here is derived from an EMBL/GenBank/DDBJ whole genome shotgun (WGS) entry which is preliminary data.</text>
</comment>
<dbReference type="Pfam" id="PF12698">
    <property type="entry name" value="ABC2_membrane_3"/>
    <property type="match status" value="1"/>
</dbReference>
<name>A0A917G527_9BACI</name>
<dbReference type="PANTHER" id="PTHR30294">
    <property type="entry name" value="MEMBRANE COMPONENT OF ABC TRANSPORTER YHHJ-RELATED"/>
    <property type="match status" value="1"/>
</dbReference>
<evidence type="ECO:0000256" key="4">
    <source>
        <dbReference type="ARBA" id="ARBA00022989"/>
    </source>
</evidence>
<keyword evidence="3 7" id="KW-0812">Transmembrane</keyword>
<feature type="transmembrane region" description="Helical" evidence="7">
    <location>
        <begin position="228"/>
        <end position="254"/>
    </location>
</feature>
<protein>
    <recommendedName>
        <fullName evidence="8">ABC-2 type transporter transmembrane domain-containing protein</fullName>
    </recommendedName>
</protein>
<dbReference type="InterPro" id="IPR013525">
    <property type="entry name" value="ABC2_TM"/>
</dbReference>
<feature type="transmembrane region" description="Helical" evidence="7">
    <location>
        <begin position="182"/>
        <end position="207"/>
    </location>
</feature>
<dbReference type="EMBL" id="BMJT01000005">
    <property type="protein sequence ID" value="GGG23127.1"/>
    <property type="molecule type" value="Genomic_DNA"/>
</dbReference>
<proteinExistence type="predicted"/>
<evidence type="ECO:0000256" key="5">
    <source>
        <dbReference type="ARBA" id="ARBA00023136"/>
    </source>
</evidence>
<keyword evidence="5 7" id="KW-0472">Membrane</keyword>
<dbReference type="InterPro" id="IPR051449">
    <property type="entry name" value="ABC-2_transporter_component"/>
</dbReference>
<evidence type="ECO:0000256" key="6">
    <source>
        <dbReference type="SAM" id="Coils"/>
    </source>
</evidence>
<dbReference type="AlphaFoldDB" id="A0A917G527"/>
<dbReference type="GO" id="GO:0005886">
    <property type="term" value="C:plasma membrane"/>
    <property type="evidence" value="ECO:0007669"/>
    <property type="project" value="UniProtKB-SubCell"/>
</dbReference>
<feature type="transmembrane region" description="Helical" evidence="7">
    <location>
        <begin position="337"/>
        <end position="354"/>
    </location>
</feature>
<keyword evidence="6" id="KW-0175">Coiled coil</keyword>
<evidence type="ECO:0000256" key="3">
    <source>
        <dbReference type="ARBA" id="ARBA00022692"/>
    </source>
</evidence>
<keyword evidence="10" id="KW-1185">Reference proteome</keyword>
<feature type="transmembrane region" description="Helical" evidence="7">
    <location>
        <begin position="366"/>
        <end position="385"/>
    </location>
</feature>
<dbReference type="GO" id="GO:0140359">
    <property type="term" value="F:ABC-type transporter activity"/>
    <property type="evidence" value="ECO:0007669"/>
    <property type="project" value="InterPro"/>
</dbReference>
<gene>
    <name evidence="9" type="primary">yhaP</name>
    <name evidence="9" type="ORF">GCM10007425_17070</name>
</gene>
<evidence type="ECO:0000256" key="2">
    <source>
        <dbReference type="ARBA" id="ARBA00022475"/>
    </source>
</evidence>
<evidence type="ECO:0000256" key="7">
    <source>
        <dbReference type="SAM" id="Phobius"/>
    </source>
</evidence>
<sequence length="413" mass="46007">MRDFWIIVQQTFMSKVKTKPFIITSIVMILAVFVMANLSKIVDTFSNMGGDTANELVVVMADDTLYQTLVEQVKDKDIEIKRSEKSNEALIKEVKDEKIEAFATITVDENDMIAVTYQTNKMMDDNAVVLEEALNVIQTAKQTEKLSLTPAEVQTLFTPIAFDEKNISTSVKSDEELGQASVLVYILTFLIYMTVIMYSGMIMTDVANEKSSRVMEILISSVSPVKHMFAKVFGMGLLGMMQMSVLGIAAYIAFTTNKSVGTIGELFKFDNVSPMTLVYCVIFFILGYFLYAMLAALLGSIISRTEDASQMMMPMTILIVIAFIITMSGLGNPELAYIKWASYFPFFTPLVMFLRVGLLDLPVWEPLLAIAIMVVTIGLLGWIGARVYRGGVLMYGPSRSLKDIKKAIQLGKE</sequence>
<feature type="domain" description="ABC-2 type transporter transmembrane" evidence="8">
    <location>
        <begin position="21"/>
        <end position="385"/>
    </location>
</feature>
<accession>A0A917G527</accession>
<feature type="transmembrane region" description="Helical" evidence="7">
    <location>
        <begin position="274"/>
        <end position="299"/>
    </location>
</feature>
<organism evidence="9 10">
    <name type="scientific">Lysinibacillus alkalisoli</name>
    <dbReference type="NCBI Taxonomy" id="1911548"/>
    <lineage>
        <taxon>Bacteria</taxon>
        <taxon>Bacillati</taxon>
        <taxon>Bacillota</taxon>
        <taxon>Bacilli</taxon>
        <taxon>Bacillales</taxon>
        <taxon>Bacillaceae</taxon>
        <taxon>Lysinibacillus</taxon>
    </lineage>
</organism>
<evidence type="ECO:0000313" key="10">
    <source>
        <dbReference type="Proteomes" id="UP000616608"/>
    </source>
</evidence>
<keyword evidence="4 7" id="KW-1133">Transmembrane helix</keyword>
<feature type="transmembrane region" description="Helical" evidence="7">
    <location>
        <begin position="311"/>
        <end position="331"/>
    </location>
</feature>
<evidence type="ECO:0000259" key="8">
    <source>
        <dbReference type="Pfam" id="PF12698"/>
    </source>
</evidence>
<dbReference type="RefSeq" id="WP_188614635.1">
    <property type="nucleotide sequence ID" value="NZ_BMJT01000005.1"/>
</dbReference>
<reference evidence="9" key="2">
    <citation type="submission" date="2020-09" db="EMBL/GenBank/DDBJ databases">
        <authorList>
            <person name="Sun Q."/>
            <person name="Zhou Y."/>
        </authorList>
    </citation>
    <scope>NUCLEOTIDE SEQUENCE</scope>
    <source>
        <strain evidence="9">CGMCC 1.15760</strain>
    </source>
</reference>
<dbReference type="PANTHER" id="PTHR30294:SF29">
    <property type="entry name" value="MULTIDRUG ABC TRANSPORTER PERMEASE YBHS-RELATED"/>
    <property type="match status" value="1"/>
</dbReference>
<reference evidence="9" key="1">
    <citation type="journal article" date="2014" name="Int. J. Syst. Evol. Microbiol.">
        <title>Complete genome sequence of Corynebacterium casei LMG S-19264T (=DSM 44701T), isolated from a smear-ripened cheese.</title>
        <authorList>
            <consortium name="US DOE Joint Genome Institute (JGI-PGF)"/>
            <person name="Walter F."/>
            <person name="Albersmeier A."/>
            <person name="Kalinowski J."/>
            <person name="Ruckert C."/>
        </authorList>
    </citation>
    <scope>NUCLEOTIDE SEQUENCE</scope>
    <source>
        <strain evidence="9">CGMCC 1.15760</strain>
    </source>
</reference>
<comment type="subcellular location">
    <subcellularLocation>
        <location evidence="1">Cell membrane</location>
        <topology evidence="1">Multi-pass membrane protein</topology>
    </subcellularLocation>
</comment>
<feature type="coiled-coil region" evidence="6">
    <location>
        <begin position="73"/>
        <end position="100"/>
    </location>
</feature>
<evidence type="ECO:0000256" key="1">
    <source>
        <dbReference type="ARBA" id="ARBA00004651"/>
    </source>
</evidence>
<keyword evidence="2" id="KW-1003">Cell membrane</keyword>
<feature type="transmembrane region" description="Helical" evidence="7">
    <location>
        <begin position="21"/>
        <end position="38"/>
    </location>
</feature>